<dbReference type="EMBL" id="CM055741">
    <property type="protein sequence ID" value="KAJ8001341.1"/>
    <property type="molecule type" value="Genomic_DNA"/>
</dbReference>
<organism evidence="1 2">
    <name type="scientific">Dallia pectoralis</name>
    <name type="common">Alaska blackfish</name>
    <dbReference type="NCBI Taxonomy" id="75939"/>
    <lineage>
        <taxon>Eukaryota</taxon>
        <taxon>Metazoa</taxon>
        <taxon>Chordata</taxon>
        <taxon>Craniata</taxon>
        <taxon>Vertebrata</taxon>
        <taxon>Euteleostomi</taxon>
        <taxon>Actinopterygii</taxon>
        <taxon>Neopterygii</taxon>
        <taxon>Teleostei</taxon>
        <taxon>Protacanthopterygii</taxon>
        <taxon>Esociformes</taxon>
        <taxon>Umbridae</taxon>
        <taxon>Dallia</taxon>
    </lineage>
</organism>
<sequence>MNFIESVGPSGEEVCWTEKHGLWLNIVVKEEKEEEEVTAVTTVDGDAITRIEEKEQVQRKEEDIIVKLEEDDDGVFGVKEGEITVTLEEDSGGRPDSHSDKGKMPSEEPHPETPNAFRPHPCSDSSMVT</sequence>
<evidence type="ECO:0000313" key="1">
    <source>
        <dbReference type="EMBL" id="KAJ8001341.1"/>
    </source>
</evidence>
<keyword evidence="2" id="KW-1185">Reference proteome</keyword>
<reference evidence="1" key="1">
    <citation type="submission" date="2021-05" db="EMBL/GenBank/DDBJ databases">
        <authorList>
            <person name="Pan Q."/>
            <person name="Jouanno E."/>
            <person name="Zahm M."/>
            <person name="Klopp C."/>
            <person name="Cabau C."/>
            <person name="Louis A."/>
            <person name="Berthelot C."/>
            <person name="Parey E."/>
            <person name="Roest Crollius H."/>
            <person name="Montfort J."/>
            <person name="Robinson-Rechavi M."/>
            <person name="Bouchez O."/>
            <person name="Lampietro C."/>
            <person name="Lopez Roques C."/>
            <person name="Donnadieu C."/>
            <person name="Postlethwait J."/>
            <person name="Bobe J."/>
            <person name="Dillon D."/>
            <person name="Chandos A."/>
            <person name="von Hippel F."/>
            <person name="Guiguen Y."/>
        </authorList>
    </citation>
    <scope>NUCLEOTIDE SEQUENCE</scope>
    <source>
        <strain evidence="1">YG-Jan2019</strain>
    </source>
</reference>
<gene>
    <name evidence="1" type="ORF">DPEC_G00168530</name>
</gene>
<comment type="caution">
    <text evidence="1">The sequence shown here is derived from an EMBL/GenBank/DDBJ whole genome shotgun (WGS) entry which is preliminary data.</text>
</comment>
<name>A0ACC2GCT8_DALPE</name>
<protein>
    <submittedName>
        <fullName evidence="1">Uncharacterized protein</fullName>
    </submittedName>
</protein>
<evidence type="ECO:0000313" key="2">
    <source>
        <dbReference type="Proteomes" id="UP001157502"/>
    </source>
</evidence>
<dbReference type="Proteomes" id="UP001157502">
    <property type="component" value="Chromosome 14"/>
</dbReference>
<accession>A0ACC2GCT8</accession>
<proteinExistence type="predicted"/>